<dbReference type="PROSITE" id="PS51257">
    <property type="entry name" value="PROKAR_LIPOPROTEIN"/>
    <property type="match status" value="1"/>
</dbReference>
<dbReference type="RefSeq" id="WP_274149000.1">
    <property type="nucleotide sequence ID" value="NZ_CP117811.1"/>
</dbReference>
<protein>
    <recommendedName>
        <fullName evidence="4">Lipoprotein</fullName>
    </recommendedName>
</protein>
<gene>
    <name evidence="2" type="ORF">PQO03_06895</name>
</gene>
<feature type="transmembrane region" description="Helical" evidence="1">
    <location>
        <begin position="7"/>
        <end position="27"/>
    </location>
</feature>
<keyword evidence="1" id="KW-1133">Transmembrane helix</keyword>
<keyword evidence="1" id="KW-0812">Transmembrane</keyword>
<keyword evidence="1" id="KW-0472">Membrane</keyword>
<name>A0ABY7VTH7_9BACT</name>
<dbReference type="EMBL" id="CP117811">
    <property type="protein sequence ID" value="WDE95443.1"/>
    <property type="molecule type" value="Genomic_DNA"/>
</dbReference>
<evidence type="ECO:0000256" key="1">
    <source>
        <dbReference type="SAM" id="Phobius"/>
    </source>
</evidence>
<organism evidence="2 3">
    <name type="scientific">Lentisphaera profundi</name>
    <dbReference type="NCBI Taxonomy" id="1658616"/>
    <lineage>
        <taxon>Bacteria</taxon>
        <taxon>Pseudomonadati</taxon>
        <taxon>Lentisphaerota</taxon>
        <taxon>Lentisphaeria</taxon>
        <taxon>Lentisphaerales</taxon>
        <taxon>Lentisphaeraceae</taxon>
        <taxon>Lentisphaera</taxon>
    </lineage>
</organism>
<keyword evidence="3" id="KW-1185">Reference proteome</keyword>
<reference evidence="2 3" key="1">
    <citation type="submission" date="2023-02" db="EMBL/GenBank/DDBJ databases">
        <title>Genome sequence of Lentisphaera profundi SAORIC-696.</title>
        <authorList>
            <person name="Kim e."/>
            <person name="Cho J.-C."/>
            <person name="Choi A."/>
            <person name="Kang I."/>
        </authorList>
    </citation>
    <scope>NUCLEOTIDE SEQUENCE [LARGE SCALE GENOMIC DNA]</scope>
    <source>
        <strain evidence="2 3">SAORIC-696</strain>
    </source>
</reference>
<dbReference type="Proteomes" id="UP001214250">
    <property type="component" value="Chromosome 1"/>
</dbReference>
<accession>A0ABY7VTH7</accession>
<sequence length="149" mass="17209">MKDVLKYTLISIAVFLILSGACIYKIYDSHQNFPEYAKKDVLHKKYQDYLSQIDSLMKSSSSQLDFAAKLEKLDHPTNLIYLCLIKETDFNNRDNDEIEIIKNFESGSKSTYTSNGTGYGRINGDDIVIIRYDLNDFKGLKECLIYLKH</sequence>
<evidence type="ECO:0000313" key="2">
    <source>
        <dbReference type="EMBL" id="WDE95443.1"/>
    </source>
</evidence>
<evidence type="ECO:0008006" key="4">
    <source>
        <dbReference type="Google" id="ProtNLM"/>
    </source>
</evidence>
<evidence type="ECO:0000313" key="3">
    <source>
        <dbReference type="Proteomes" id="UP001214250"/>
    </source>
</evidence>
<proteinExistence type="predicted"/>